<comment type="subcellular location">
    <subcellularLocation>
        <location evidence="1">Secreted</location>
    </subcellularLocation>
</comment>
<dbReference type="OrthoDB" id="5989160at2759"/>
<dbReference type="AlphaFoldDB" id="A0A401PM60"/>
<dbReference type="GO" id="GO:0016525">
    <property type="term" value="P:negative regulation of angiogenesis"/>
    <property type="evidence" value="ECO:0007669"/>
    <property type="project" value="InterPro"/>
</dbReference>
<reference evidence="6 7" key="1">
    <citation type="journal article" date="2018" name="Nat. Ecol. Evol.">
        <title>Shark genomes provide insights into elasmobranch evolution and the origin of vertebrates.</title>
        <authorList>
            <person name="Hara Y"/>
            <person name="Yamaguchi K"/>
            <person name="Onimaru K"/>
            <person name="Kadota M"/>
            <person name="Koyanagi M"/>
            <person name="Keeley SD"/>
            <person name="Tatsumi K"/>
            <person name="Tanaka K"/>
            <person name="Motone F"/>
            <person name="Kageyama Y"/>
            <person name="Nozu R"/>
            <person name="Adachi N"/>
            <person name="Nishimura O"/>
            <person name="Nakagawa R"/>
            <person name="Tanegashima C"/>
            <person name="Kiyatake I"/>
            <person name="Matsumoto R"/>
            <person name="Murakumo K"/>
            <person name="Nishida K"/>
            <person name="Terakita A"/>
            <person name="Kuratani S"/>
            <person name="Sato K"/>
            <person name="Hyodo S Kuraku.S."/>
        </authorList>
    </citation>
    <scope>NUCLEOTIDE SEQUENCE [LARGE SCALE GENOMIC DNA]</scope>
</reference>
<dbReference type="InterPro" id="IPR036445">
    <property type="entry name" value="GPCR_2_extracell_dom_sf"/>
</dbReference>
<dbReference type="GO" id="GO:0004930">
    <property type="term" value="F:G protein-coupled receptor activity"/>
    <property type="evidence" value="ECO:0007669"/>
    <property type="project" value="InterPro"/>
</dbReference>
<dbReference type="Pfam" id="PF02793">
    <property type="entry name" value="HRM"/>
    <property type="match status" value="1"/>
</dbReference>
<dbReference type="GO" id="GO:0005576">
    <property type="term" value="C:extracellular region"/>
    <property type="evidence" value="ECO:0007669"/>
    <property type="project" value="UniProtKB-SubCell"/>
</dbReference>
<proteinExistence type="predicted"/>
<dbReference type="PANTHER" id="PTHR10239:SF32">
    <property type="entry name" value="ADHESION G PROTEIN-COUPLED RECEPTOR B2"/>
    <property type="match status" value="1"/>
</dbReference>
<keyword evidence="3" id="KW-0732">Signal</keyword>
<gene>
    <name evidence="6" type="ORF">scyTo_0003320</name>
</gene>
<comment type="caution">
    <text evidence="6">The sequence shown here is derived from an EMBL/GenBank/DDBJ whole genome shotgun (WGS) entry which is preliminary data.</text>
</comment>
<evidence type="ECO:0000256" key="4">
    <source>
        <dbReference type="ARBA" id="ARBA00023157"/>
    </source>
</evidence>
<dbReference type="PROSITE" id="PS50227">
    <property type="entry name" value="G_PROTEIN_RECEP_F2_3"/>
    <property type="match status" value="1"/>
</dbReference>
<dbReference type="GO" id="GO:0016020">
    <property type="term" value="C:membrane"/>
    <property type="evidence" value="ECO:0007669"/>
    <property type="project" value="InterPro"/>
</dbReference>
<dbReference type="Proteomes" id="UP000288216">
    <property type="component" value="Unassembled WGS sequence"/>
</dbReference>
<evidence type="ECO:0000256" key="1">
    <source>
        <dbReference type="ARBA" id="ARBA00004613"/>
    </source>
</evidence>
<dbReference type="InterPro" id="IPR008077">
    <property type="entry name" value="GPCR_2_brain_angio_inhib"/>
</dbReference>
<protein>
    <recommendedName>
        <fullName evidence="5">G-protein coupled receptors family 2 profile 1 domain-containing protein</fullName>
    </recommendedName>
</protein>
<evidence type="ECO:0000259" key="5">
    <source>
        <dbReference type="PROSITE" id="PS50227"/>
    </source>
</evidence>
<dbReference type="Gene3D" id="4.10.1240.10">
    <property type="entry name" value="GPCR, family 2, extracellular hormone receptor domain"/>
    <property type="match status" value="1"/>
</dbReference>
<evidence type="ECO:0000313" key="7">
    <source>
        <dbReference type="Proteomes" id="UP000288216"/>
    </source>
</evidence>
<keyword evidence="7" id="KW-1185">Reference proteome</keyword>
<evidence type="ECO:0000256" key="2">
    <source>
        <dbReference type="ARBA" id="ARBA00022525"/>
    </source>
</evidence>
<accession>A0A401PM60</accession>
<organism evidence="6 7">
    <name type="scientific">Scyliorhinus torazame</name>
    <name type="common">Cloudy catshark</name>
    <name type="synonym">Catulus torazame</name>
    <dbReference type="NCBI Taxonomy" id="75743"/>
    <lineage>
        <taxon>Eukaryota</taxon>
        <taxon>Metazoa</taxon>
        <taxon>Chordata</taxon>
        <taxon>Craniata</taxon>
        <taxon>Vertebrata</taxon>
        <taxon>Chondrichthyes</taxon>
        <taxon>Elasmobranchii</taxon>
        <taxon>Galeomorphii</taxon>
        <taxon>Galeoidea</taxon>
        <taxon>Carcharhiniformes</taxon>
        <taxon>Scyliorhinidae</taxon>
        <taxon>Scyliorhinus</taxon>
    </lineage>
</organism>
<dbReference type="InterPro" id="IPR051867">
    <property type="entry name" value="Angio_Inhib/Adhesion_GPCR"/>
</dbReference>
<dbReference type="FunFam" id="4.10.1240.10:FF:000002">
    <property type="entry name" value="Adhesion G protein-coupled receptor B2"/>
    <property type="match status" value="1"/>
</dbReference>
<dbReference type="InterPro" id="IPR001879">
    <property type="entry name" value="GPCR_2_extracellular_dom"/>
</dbReference>
<keyword evidence="4" id="KW-1015">Disulfide bond</keyword>
<evidence type="ECO:0000256" key="3">
    <source>
        <dbReference type="ARBA" id="ARBA00022729"/>
    </source>
</evidence>
<feature type="domain" description="G-protein coupled receptors family 2 profile 1" evidence="5">
    <location>
        <begin position="21"/>
        <end position="91"/>
    </location>
</feature>
<name>A0A401PM60_SCYTO</name>
<dbReference type="PANTHER" id="PTHR10239">
    <property type="entry name" value="ISTHMIN-2"/>
    <property type="match status" value="1"/>
</dbReference>
<evidence type="ECO:0000313" key="6">
    <source>
        <dbReference type="EMBL" id="GCB74232.1"/>
    </source>
</evidence>
<keyword evidence="2" id="KW-0964">Secreted</keyword>
<sequence length="172" mass="18866">MCKGTSVKGYPCEGSGEEVRTCKEKRCPAPHEMCRDDYIMAMTWKRTAAGGLVYNKCPPNATGSASRKCLLNSRGIAVWGPPSFARCVSHDYRHLHLSVGMQTHPTLAIRFILILFAAKLSDLTDEEKGIMVAEKVKNLAGKGNEKILCDMALPNLVDSTAHRPFITLTSVL</sequence>
<dbReference type="PRINTS" id="PR01694">
    <property type="entry name" value="BAIPRECURSOR"/>
</dbReference>
<dbReference type="STRING" id="75743.A0A401PM60"/>
<dbReference type="SMART" id="SM00008">
    <property type="entry name" value="HormR"/>
    <property type="match status" value="1"/>
</dbReference>
<dbReference type="EMBL" id="BFAA01000891">
    <property type="protein sequence ID" value="GCB74232.1"/>
    <property type="molecule type" value="Genomic_DNA"/>
</dbReference>